<sequence length="161" mass="17396">MARLHEQTFLAHPGEVAARNTDVGQVLCPDFALLKSEQSPYRYVPASSAQQQPGQSEAARIAPDIVAQNPDVVVVHGSTFTGSANLRLVLGELIRSVDQAKGDIRGFVVYSSAPLNAAALSIDGPLRSKLQFMYAPIVNRFRPPDPSAKVLRDHVQHLCGI</sequence>
<protein>
    <submittedName>
        <fullName evidence="1">Uncharacterized protein</fullName>
    </submittedName>
</protein>
<proteinExistence type="predicted"/>
<comment type="caution">
    <text evidence="1">The sequence shown here is derived from an EMBL/GenBank/DDBJ whole genome shotgun (WGS) entry which is preliminary data.</text>
</comment>
<accession>A0A562NG91</accession>
<dbReference type="EMBL" id="VLKT01000031">
    <property type="protein sequence ID" value="TWI31103.1"/>
    <property type="molecule type" value="Genomic_DNA"/>
</dbReference>
<keyword evidence="2" id="KW-1185">Reference proteome</keyword>
<organism evidence="1 2">
    <name type="scientific">Mesorhizobium tianshanense</name>
    <dbReference type="NCBI Taxonomy" id="39844"/>
    <lineage>
        <taxon>Bacteria</taxon>
        <taxon>Pseudomonadati</taxon>
        <taxon>Pseudomonadota</taxon>
        <taxon>Alphaproteobacteria</taxon>
        <taxon>Hyphomicrobiales</taxon>
        <taxon>Phyllobacteriaceae</taxon>
        <taxon>Mesorhizobium</taxon>
    </lineage>
</organism>
<dbReference type="Proteomes" id="UP000317122">
    <property type="component" value="Unassembled WGS sequence"/>
</dbReference>
<name>A0A562NG91_9HYPH</name>
<evidence type="ECO:0000313" key="2">
    <source>
        <dbReference type="Proteomes" id="UP000317122"/>
    </source>
</evidence>
<gene>
    <name evidence="1" type="ORF">IQ26_04606</name>
</gene>
<reference evidence="1 2" key="1">
    <citation type="journal article" date="2015" name="Stand. Genomic Sci.">
        <title>Genomic Encyclopedia of Bacterial and Archaeal Type Strains, Phase III: the genomes of soil and plant-associated and newly described type strains.</title>
        <authorList>
            <person name="Whitman W.B."/>
            <person name="Woyke T."/>
            <person name="Klenk H.P."/>
            <person name="Zhou Y."/>
            <person name="Lilburn T.G."/>
            <person name="Beck B.J."/>
            <person name="De Vos P."/>
            <person name="Vandamme P."/>
            <person name="Eisen J.A."/>
            <person name="Garrity G."/>
            <person name="Hugenholtz P."/>
            <person name="Kyrpides N.C."/>
        </authorList>
    </citation>
    <scope>NUCLEOTIDE SEQUENCE [LARGE SCALE GENOMIC DNA]</scope>
    <source>
        <strain evidence="1 2">CGMCC 1.2546</strain>
    </source>
</reference>
<dbReference type="AlphaFoldDB" id="A0A562NG91"/>
<evidence type="ECO:0000313" key="1">
    <source>
        <dbReference type="EMBL" id="TWI31103.1"/>
    </source>
</evidence>